<dbReference type="GO" id="GO:0003006">
    <property type="term" value="P:developmental process involved in reproduction"/>
    <property type="evidence" value="ECO:0000318"/>
    <property type="project" value="GO_Central"/>
</dbReference>
<dbReference type="KEGG" id="egr:104421487"/>
<dbReference type="FunCoup" id="A0A059ACL2">
    <property type="interactions" value="1507"/>
</dbReference>
<dbReference type="eggNOG" id="ENOG502QPWA">
    <property type="taxonomic scope" value="Eukaryota"/>
</dbReference>
<dbReference type="InParanoid" id="A0A059ACL2"/>
<evidence type="ECO:0000256" key="1">
    <source>
        <dbReference type="SAM" id="Coils"/>
    </source>
</evidence>
<dbReference type="OrthoDB" id="759501at2759"/>
<dbReference type="PANTHER" id="PTHR35489">
    <property type="entry name" value="TITAN9"/>
    <property type="match status" value="1"/>
</dbReference>
<dbReference type="AlphaFoldDB" id="A0A059ACL2"/>
<feature type="coiled-coil region" evidence="1">
    <location>
        <begin position="38"/>
        <end position="101"/>
    </location>
</feature>
<evidence type="ECO:0000256" key="2">
    <source>
        <dbReference type="SAM" id="MobiDB-lite"/>
    </source>
</evidence>
<dbReference type="STRING" id="71139.A0A059ACL2"/>
<accession>A0A059ACL2</accession>
<proteinExistence type="predicted"/>
<dbReference type="GO" id="GO:0009793">
    <property type="term" value="P:embryo development ending in seed dormancy"/>
    <property type="evidence" value="ECO:0007669"/>
    <property type="project" value="EnsemblPlants"/>
</dbReference>
<organism evidence="4">
    <name type="scientific">Eucalyptus grandis</name>
    <name type="common">Flooded gum</name>
    <dbReference type="NCBI Taxonomy" id="71139"/>
    <lineage>
        <taxon>Eukaryota</taxon>
        <taxon>Viridiplantae</taxon>
        <taxon>Streptophyta</taxon>
        <taxon>Embryophyta</taxon>
        <taxon>Tracheophyta</taxon>
        <taxon>Spermatophyta</taxon>
        <taxon>Magnoliopsida</taxon>
        <taxon>eudicotyledons</taxon>
        <taxon>Gunneridae</taxon>
        <taxon>Pentapetalae</taxon>
        <taxon>rosids</taxon>
        <taxon>malvids</taxon>
        <taxon>Myrtales</taxon>
        <taxon>Myrtaceae</taxon>
        <taxon>Myrtoideae</taxon>
        <taxon>Eucalypteae</taxon>
        <taxon>Eucalyptus</taxon>
    </lineage>
</organism>
<dbReference type="Gramene" id="KCW51130">
    <property type="protein sequence ID" value="KCW51130"/>
    <property type="gene ID" value="EUGRSUZ_J00732"/>
</dbReference>
<dbReference type="EMBL" id="KK198762">
    <property type="protein sequence ID" value="KCW51130.1"/>
    <property type="molecule type" value="Genomic_DNA"/>
</dbReference>
<sequence length="308" mass="34753">MEPLYAKLYDKYTKLKAKKFSALEDVNKEQELKFMNYMTAAEELIQHLKDENDNLRAKIDELAAATGSNVDESSMENQKLLIEEIQKNKELSEEVARLRRLLDRDPTFIQDQGGNDDKQLRTPEGEQPKSDMPRGSYQSSRRKRRRHSETDTSNAVRPHTDVQENSQLLGLEEEFRGDVVPRGAVQDAHQPGCCVRTDEKSGGGVSGSSTLECMFQALIQYILGMKFSIGNQTGKFCLVALHESSGYSFSLTWANGASGASGGDVELMYSVLSLGTYERIAPEWMREVIKFSISMCPVFFQRISRVIR</sequence>
<evidence type="ECO:0000259" key="3">
    <source>
        <dbReference type="Pfam" id="PF25091"/>
    </source>
</evidence>
<dbReference type="InterPro" id="IPR056708">
    <property type="entry name" value="DUF7806"/>
</dbReference>
<keyword evidence="1" id="KW-0175">Coiled coil</keyword>
<feature type="region of interest" description="Disordered" evidence="2">
    <location>
        <begin position="106"/>
        <end position="166"/>
    </location>
</feature>
<feature type="domain" description="DUF7806" evidence="3">
    <location>
        <begin position="212"/>
        <end position="308"/>
    </location>
</feature>
<dbReference type="Pfam" id="PF25091">
    <property type="entry name" value="DUF7806"/>
    <property type="match status" value="1"/>
</dbReference>
<feature type="compositionally biased region" description="Basic and acidic residues" evidence="2">
    <location>
        <begin position="115"/>
        <end position="132"/>
    </location>
</feature>
<dbReference type="GO" id="GO:0009960">
    <property type="term" value="P:endosperm development"/>
    <property type="evidence" value="ECO:0007669"/>
    <property type="project" value="EnsemblPlants"/>
</dbReference>
<gene>
    <name evidence="4" type="ORF">EUGRSUZ_J00732</name>
</gene>
<name>A0A059ACL2_EUCGR</name>
<dbReference type="OMA" id="WMREDLM"/>
<reference evidence="4" key="1">
    <citation type="submission" date="2013-07" db="EMBL/GenBank/DDBJ databases">
        <title>The genome of Eucalyptus grandis.</title>
        <authorList>
            <person name="Schmutz J."/>
            <person name="Hayes R."/>
            <person name="Myburg A."/>
            <person name="Tuskan G."/>
            <person name="Grattapaglia D."/>
            <person name="Rokhsar D.S."/>
        </authorList>
    </citation>
    <scope>NUCLEOTIDE SEQUENCE</scope>
    <source>
        <tissue evidence="4">Leaf extractions</tissue>
    </source>
</reference>
<evidence type="ECO:0000313" key="4">
    <source>
        <dbReference type="EMBL" id="KCW51130.1"/>
    </source>
</evidence>
<protein>
    <recommendedName>
        <fullName evidence="3">DUF7806 domain-containing protein</fullName>
    </recommendedName>
</protein>
<dbReference type="PANTHER" id="PTHR35489:SF2">
    <property type="entry name" value="TITAN9"/>
    <property type="match status" value="1"/>
</dbReference>